<comment type="caution">
    <text evidence="1">The sequence shown here is derived from an EMBL/GenBank/DDBJ whole genome shotgun (WGS) entry which is preliminary data.</text>
</comment>
<accession>A0ABU8VXY2</accession>
<dbReference type="Proteomes" id="UP001363010">
    <property type="component" value="Unassembled WGS sequence"/>
</dbReference>
<name>A0ABU8VXY2_9BURK</name>
<organism evidence="1 2">
    <name type="scientific">Variovorax humicola</name>
    <dbReference type="NCBI Taxonomy" id="1769758"/>
    <lineage>
        <taxon>Bacteria</taxon>
        <taxon>Pseudomonadati</taxon>
        <taxon>Pseudomonadota</taxon>
        <taxon>Betaproteobacteria</taxon>
        <taxon>Burkholderiales</taxon>
        <taxon>Comamonadaceae</taxon>
        <taxon>Variovorax</taxon>
    </lineage>
</organism>
<protein>
    <submittedName>
        <fullName evidence="1">Uncharacterized protein</fullName>
    </submittedName>
</protein>
<sequence>MAHDWAWGPVKGSDHLLRRAFNDVCALQFEDGSQRKQVDLLSSWESLQTPA</sequence>
<keyword evidence="2" id="KW-1185">Reference proteome</keyword>
<dbReference type="EMBL" id="JBBKZV010000003">
    <property type="protein sequence ID" value="MEJ8821871.1"/>
    <property type="molecule type" value="Genomic_DNA"/>
</dbReference>
<gene>
    <name evidence="1" type="ORF">WKW80_07455</name>
</gene>
<reference evidence="1 2" key="1">
    <citation type="submission" date="2024-03" db="EMBL/GenBank/DDBJ databases">
        <title>Novel species of the genus Variovorax.</title>
        <authorList>
            <person name="Liu Q."/>
            <person name="Xin Y.-H."/>
        </authorList>
    </citation>
    <scope>NUCLEOTIDE SEQUENCE [LARGE SCALE GENOMIC DNA]</scope>
    <source>
        <strain evidence="1 2">KACC 18501</strain>
    </source>
</reference>
<evidence type="ECO:0000313" key="1">
    <source>
        <dbReference type="EMBL" id="MEJ8821871.1"/>
    </source>
</evidence>
<evidence type="ECO:0000313" key="2">
    <source>
        <dbReference type="Proteomes" id="UP001363010"/>
    </source>
</evidence>
<proteinExistence type="predicted"/>
<dbReference type="RefSeq" id="WP_340362922.1">
    <property type="nucleotide sequence ID" value="NZ_JBBKZV010000003.1"/>
</dbReference>